<proteinExistence type="predicted"/>
<dbReference type="PANTHER" id="PTHR45128:SF1">
    <property type="entry name" value="S-ADENOSYLMETHIONINE-DEPENDENT METHYLTRANSFERASE RV2258C"/>
    <property type="match status" value="1"/>
</dbReference>
<evidence type="ECO:0000313" key="4">
    <source>
        <dbReference type="Proteomes" id="UP001251857"/>
    </source>
</evidence>
<dbReference type="Gene3D" id="3.40.50.150">
    <property type="entry name" value="Vaccinia Virus protein VP39"/>
    <property type="match status" value="1"/>
</dbReference>
<organism evidence="3 4">
    <name type="scientific">Spectribacter hydrogenoxidans</name>
    <dbReference type="NCBI Taxonomy" id="3075608"/>
    <lineage>
        <taxon>Bacteria</taxon>
        <taxon>Pseudomonadati</taxon>
        <taxon>Pseudomonadota</taxon>
        <taxon>Gammaproteobacteria</taxon>
        <taxon>Salinisphaerales</taxon>
        <taxon>Salinisphaeraceae</taxon>
        <taxon>Spectribacter</taxon>
    </lineage>
</organism>
<dbReference type="InterPro" id="IPR036390">
    <property type="entry name" value="WH_DNA-bd_sf"/>
</dbReference>
<accession>A0ABU3BWX9</accession>
<dbReference type="PANTHER" id="PTHR45128">
    <property type="entry name" value="METHYLTRANSFERASE TYPE 11"/>
    <property type="match status" value="1"/>
</dbReference>
<dbReference type="EMBL" id="JAVRIB010000002">
    <property type="protein sequence ID" value="MDT0633760.1"/>
    <property type="molecule type" value="Genomic_DNA"/>
</dbReference>
<evidence type="ECO:0000259" key="2">
    <source>
        <dbReference type="Pfam" id="PF21320"/>
    </source>
</evidence>
<feature type="domain" description="Methyltransferase" evidence="1">
    <location>
        <begin position="177"/>
        <end position="294"/>
    </location>
</feature>
<comment type="caution">
    <text evidence="3">The sequence shown here is derived from an EMBL/GenBank/DDBJ whole genome shotgun (WGS) entry which is preliminary data.</text>
</comment>
<reference evidence="3 4" key="1">
    <citation type="submission" date="2023-09" db="EMBL/GenBank/DDBJ databases">
        <authorList>
            <person name="Rey-Velasco X."/>
        </authorList>
    </citation>
    <scope>NUCLEOTIDE SEQUENCE [LARGE SCALE GENOMIC DNA]</scope>
    <source>
        <strain evidence="3 4">W335</strain>
    </source>
</reference>
<sequence>MASEIALDQAPDEAAVEAFGNRMTSALNEAGMLLMISLGHRSGLLSALNGAGWLTSDALATSTGLDERYVRELLHGLTAARVVETDVSAGTYHLPAAHGALLTDGGDANMAVYAQFIPLLGSVEDDVLECFRRGGGVPYKRFGRFHEVMAEDSGQTVLPALRDHILPLVPGLTGRLTAGLDVLDVGCGRGRALMLMAEQFPDSRFVGYDLSAEAVAWARERAEARGLHNLRFEVRDLSDFDSSAEPGAFDLVTTFDAVHDQARPLNVLRGIRKSLADDGVYLAQDIRGTSHPHLDADLPLGPVLYAVSIMHCMTVSLAQGGEGLGTMWGRERAREYMMRAGFRDIRIHELDHDEQNDYYVVRP</sequence>
<dbReference type="InterPro" id="IPR048711">
    <property type="entry name" value="WHD_Rv2258c"/>
</dbReference>
<dbReference type="InterPro" id="IPR029063">
    <property type="entry name" value="SAM-dependent_MTases_sf"/>
</dbReference>
<dbReference type="CDD" id="cd02440">
    <property type="entry name" value="AdoMet_MTases"/>
    <property type="match status" value="1"/>
</dbReference>
<feature type="domain" description="S-adenosylmethionine-dependent methyltransferase Rv2258c-like winged HTH" evidence="2">
    <location>
        <begin position="31"/>
        <end position="103"/>
    </location>
</feature>
<dbReference type="GO" id="GO:0008168">
    <property type="term" value="F:methyltransferase activity"/>
    <property type="evidence" value="ECO:0007669"/>
    <property type="project" value="UniProtKB-KW"/>
</dbReference>
<dbReference type="EC" id="2.1.1.-" evidence="3"/>
<gene>
    <name evidence="3" type="ORF">RM532_02175</name>
</gene>
<evidence type="ECO:0000259" key="1">
    <source>
        <dbReference type="Pfam" id="PF13847"/>
    </source>
</evidence>
<dbReference type="InterPro" id="IPR053173">
    <property type="entry name" value="SAM-binding_MTase"/>
</dbReference>
<dbReference type="Pfam" id="PF13847">
    <property type="entry name" value="Methyltransf_31"/>
    <property type="match status" value="1"/>
</dbReference>
<dbReference type="Gene3D" id="1.10.10.10">
    <property type="entry name" value="Winged helix-like DNA-binding domain superfamily/Winged helix DNA-binding domain"/>
    <property type="match status" value="1"/>
</dbReference>
<dbReference type="Proteomes" id="UP001251857">
    <property type="component" value="Unassembled WGS sequence"/>
</dbReference>
<keyword evidence="3" id="KW-0489">Methyltransferase</keyword>
<dbReference type="GO" id="GO:0032259">
    <property type="term" value="P:methylation"/>
    <property type="evidence" value="ECO:0007669"/>
    <property type="project" value="UniProtKB-KW"/>
</dbReference>
<dbReference type="RefSeq" id="WP_311651481.1">
    <property type="nucleotide sequence ID" value="NZ_JAVRIB010000002.1"/>
</dbReference>
<keyword evidence="4" id="KW-1185">Reference proteome</keyword>
<name>A0ABU3BWX9_9GAMM</name>
<dbReference type="InterPro" id="IPR036388">
    <property type="entry name" value="WH-like_DNA-bd_sf"/>
</dbReference>
<dbReference type="SUPFAM" id="SSF53335">
    <property type="entry name" value="S-adenosyl-L-methionine-dependent methyltransferases"/>
    <property type="match status" value="1"/>
</dbReference>
<dbReference type="SUPFAM" id="SSF46785">
    <property type="entry name" value="Winged helix' DNA-binding domain"/>
    <property type="match status" value="1"/>
</dbReference>
<dbReference type="Pfam" id="PF21320">
    <property type="entry name" value="WHD_Rv2258c"/>
    <property type="match status" value="1"/>
</dbReference>
<dbReference type="InterPro" id="IPR025714">
    <property type="entry name" value="Methyltranfer_dom"/>
</dbReference>
<evidence type="ECO:0000313" key="3">
    <source>
        <dbReference type="EMBL" id="MDT0633760.1"/>
    </source>
</evidence>
<protein>
    <submittedName>
        <fullName evidence="3">Class I SAM-dependent methyltransferase</fullName>
        <ecNumber evidence="3">2.1.1.-</ecNumber>
    </submittedName>
</protein>
<keyword evidence="3" id="KW-0808">Transferase</keyword>